<reference evidence="2 3" key="1">
    <citation type="submission" date="2018-03" db="EMBL/GenBank/DDBJ databases">
        <title>Draft Genome Sequences of the Obligatory Marine Myxobacteria Enhygromyxa salina SWB007.</title>
        <authorList>
            <person name="Poehlein A."/>
            <person name="Moghaddam J.A."/>
            <person name="Harms H."/>
            <person name="Alanjari M."/>
            <person name="Koenig G.M."/>
            <person name="Daniel R."/>
            <person name="Schaeberle T.F."/>
        </authorList>
    </citation>
    <scope>NUCLEOTIDE SEQUENCE [LARGE SCALE GENOMIC DNA]</scope>
    <source>
        <strain evidence="2 3">SWB007</strain>
    </source>
</reference>
<dbReference type="Proteomes" id="UP000238823">
    <property type="component" value="Unassembled WGS sequence"/>
</dbReference>
<dbReference type="GO" id="GO:0016788">
    <property type="term" value="F:hydrolase activity, acting on ester bonds"/>
    <property type="evidence" value="ECO:0007669"/>
    <property type="project" value="UniProtKB-ARBA"/>
</dbReference>
<feature type="region of interest" description="Disordered" evidence="1">
    <location>
        <begin position="16"/>
        <end position="51"/>
    </location>
</feature>
<name>A0A2S9YM42_9BACT</name>
<evidence type="ECO:0000313" key="3">
    <source>
        <dbReference type="Proteomes" id="UP000238823"/>
    </source>
</evidence>
<evidence type="ECO:0000313" key="2">
    <source>
        <dbReference type="EMBL" id="PRQ06170.1"/>
    </source>
</evidence>
<evidence type="ECO:0008006" key="4">
    <source>
        <dbReference type="Google" id="ProtNLM"/>
    </source>
</evidence>
<sequence>MLMLLATPDQAAQALTIAPPGAPPGDGGGTDGGTLEPAPEPEPEPPPTWRFRHADKPVKVVVLAGSVGAWQRDPYAQHFENWCSNVEVENLSITGYGAFQLRQRFMDQVVANGYVNLRDPASEYWLVFQGGLNSVAMPEKTNKEIRQLFMSAHQRNMKVVALSLTPWGEESDSKRWKGLEGLTYQRYTQKIVDFELGRLTPEQALGRYLDARDQPDAAWDPAELADIGVDLYDSALRDRDAPLREIEPLRRELERSKAWKQRFAELDETTRELALDEFAQRAAELPRWFMRKELHSFDDIHPNEHGHRLIAQIACPQLPSSWGCSCPAVGADVPAGAE</sequence>
<gene>
    <name evidence="2" type="ORF">ENSA7_42040</name>
</gene>
<dbReference type="AlphaFoldDB" id="A0A2S9YM42"/>
<feature type="compositionally biased region" description="Pro residues" evidence="1">
    <location>
        <begin position="38"/>
        <end position="48"/>
    </location>
</feature>
<comment type="caution">
    <text evidence="2">The sequence shown here is derived from an EMBL/GenBank/DDBJ whole genome shotgun (WGS) entry which is preliminary data.</text>
</comment>
<dbReference type="InterPro" id="IPR036514">
    <property type="entry name" value="SGNH_hydro_sf"/>
</dbReference>
<organism evidence="2 3">
    <name type="scientific">Enhygromyxa salina</name>
    <dbReference type="NCBI Taxonomy" id="215803"/>
    <lineage>
        <taxon>Bacteria</taxon>
        <taxon>Pseudomonadati</taxon>
        <taxon>Myxococcota</taxon>
        <taxon>Polyangia</taxon>
        <taxon>Nannocystales</taxon>
        <taxon>Nannocystaceae</taxon>
        <taxon>Enhygromyxa</taxon>
    </lineage>
</organism>
<evidence type="ECO:0000256" key="1">
    <source>
        <dbReference type="SAM" id="MobiDB-lite"/>
    </source>
</evidence>
<dbReference type="SUPFAM" id="SSF52266">
    <property type="entry name" value="SGNH hydrolase"/>
    <property type="match status" value="1"/>
</dbReference>
<protein>
    <recommendedName>
        <fullName evidence="4">SGNH hydrolase-type esterase domain-containing protein</fullName>
    </recommendedName>
</protein>
<proteinExistence type="predicted"/>
<dbReference type="EMBL" id="PVNL01000083">
    <property type="protein sequence ID" value="PRQ06170.1"/>
    <property type="molecule type" value="Genomic_DNA"/>
</dbReference>
<dbReference type="Gene3D" id="3.40.50.1110">
    <property type="entry name" value="SGNH hydrolase"/>
    <property type="match status" value="1"/>
</dbReference>
<accession>A0A2S9YM42</accession>